<dbReference type="PANTHER" id="PTHR47870:SF4">
    <property type="entry name" value="CYTOCHROME C-TYPE BIOGENESIS PROTEIN CYCH"/>
    <property type="match status" value="1"/>
</dbReference>
<dbReference type="EMBL" id="JAACAK010000028">
    <property type="protein sequence ID" value="NIR74191.1"/>
    <property type="molecule type" value="Genomic_DNA"/>
</dbReference>
<dbReference type="Pfam" id="PF03918">
    <property type="entry name" value="CcmH"/>
    <property type="match status" value="1"/>
</dbReference>
<keyword evidence="4 6" id="KW-0732">Signal</keyword>
<accession>A0AAE5C857</accession>
<keyword evidence="5 6" id="KW-0408">Iron</keyword>
<evidence type="ECO:0000259" key="7">
    <source>
        <dbReference type="Pfam" id="PF03918"/>
    </source>
</evidence>
<evidence type="ECO:0000313" key="9">
    <source>
        <dbReference type="Proteomes" id="UP000702544"/>
    </source>
</evidence>
<evidence type="ECO:0000256" key="4">
    <source>
        <dbReference type="ARBA" id="ARBA00022729"/>
    </source>
</evidence>
<proteinExistence type="inferred from homology"/>
<dbReference type="GO" id="GO:0046872">
    <property type="term" value="F:metal ion binding"/>
    <property type="evidence" value="ECO:0007669"/>
    <property type="project" value="UniProtKB-KW"/>
</dbReference>
<comment type="similarity">
    <text evidence="1 6">Belongs to the CcmH/CycL/Ccl2/NrfF family.</text>
</comment>
<dbReference type="CDD" id="cd16378">
    <property type="entry name" value="CcmH_N"/>
    <property type="match status" value="1"/>
</dbReference>
<evidence type="ECO:0000256" key="5">
    <source>
        <dbReference type="ARBA" id="ARBA00023004"/>
    </source>
</evidence>
<dbReference type="Proteomes" id="UP000702544">
    <property type="component" value="Unassembled WGS sequence"/>
</dbReference>
<evidence type="ECO:0000256" key="2">
    <source>
        <dbReference type="ARBA" id="ARBA00022617"/>
    </source>
</evidence>
<keyword evidence="6" id="KW-0472">Membrane</keyword>
<evidence type="ECO:0000256" key="6">
    <source>
        <dbReference type="RuleBase" id="RU364112"/>
    </source>
</evidence>
<organism evidence="8 9">
    <name type="scientific">Candidatus Kutchimonas denitrificans</name>
    <dbReference type="NCBI Taxonomy" id="3056748"/>
    <lineage>
        <taxon>Bacteria</taxon>
        <taxon>Pseudomonadati</taxon>
        <taxon>Gemmatimonadota</taxon>
        <taxon>Gemmatimonadia</taxon>
        <taxon>Candidatus Palauibacterales</taxon>
        <taxon>Candidatus Palauibacteraceae</taxon>
        <taxon>Candidatus Kutchimonas</taxon>
    </lineage>
</organism>
<dbReference type="PANTHER" id="PTHR47870">
    <property type="entry name" value="CYTOCHROME C-TYPE BIOGENESIS PROTEIN CCMH"/>
    <property type="match status" value="1"/>
</dbReference>
<dbReference type="InterPro" id="IPR005616">
    <property type="entry name" value="CcmH/CycL/Ccl2/NrfF_N"/>
</dbReference>
<sequence length="164" mass="18036">MSLTRRHVAFALLTWLPAAAVPVPAAALPQEAKPGDAPVVEAEHDPELEAQVRELASRLRCPTCRALSVQDSPSGMAQEMKDLIREQLKAGKTPEEITAYFVDRYGEWILLKPTAQGFNWTVWLLPVLLLAGGLFFVLMTARRWVEEGRARATALTEDGDEGGV</sequence>
<feature type="signal peptide" evidence="6">
    <location>
        <begin position="1"/>
        <end position="20"/>
    </location>
</feature>
<evidence type="ECO:0000256" key="3">
    <source>
        <dbReference type="ARBA" id="ARBA00022723"/>
    </source>
</evidence>
<dbReference type="InterPro" id="IPR038297">
    <property type="entry name" value="CcmH/CycL/NrfF/Ccl2_sf"/>
</dbReference>
<reference evidence="8 9" key="1">
    <citation type="submission" date="2020-01" db="EMBL/GenBank/DDBJ databases">
        <title>Genomes assembled from Gulf of Kutch pelagic sediment metagenomes.</title>
        <authorList>
            <person name="Chandrashekar M."/>
            <person name="Mahajan M.S."/>
            <person name="Dave K.J."/>
            <person name="Vatsa P."/>
            <person name="Nathani N.M."/>
        </authorList>
    </citation>
    <scope>NUCLEOTIDE SEQUENCE [LARGE SCALE GENOMIC DNA]</scope>
    <source>
        <strain evidence="8">KS3-K002</strain>
    </source>
</reference>
<keyword evidence="3 6" id="KW-0479">Metal-binding</keyword>
<evidence type="ECO:0000256" key="1">
    <source>
        <dbReference type="ARBA" id="ARBA00010342"/>
    </source>
</evidence>
<protein>
    <recommendedName>
        <fullName evidence="6">Cytochrome c-type biogenesis protein</fullName>
    </recommendedName>
</protein>
<dbReference type="GO" id="GO:0005886">
    <property type="term" value="C:plasma membrane"/>
    <property type="evidence" value="ECO:0007669"/>
    <property type="project" value="TreeGrafter"/>
</dbReference>
<dbReference type="AlphaFoldDB" id="A0AAE5C857"/>
<feature type="chain" id="PRO_5041769219" description="Cytochrome c-type biogenesis protein" evidence="6">
    <location>
        <begin position="21"/>
        <end position="164"/>
    </location>
</feature>
<name>A0AAE5C857_9BACT</name>
<gene>
    <name evidence="8" type="ORF">GWO12_03630</name>
</gene>
<evidence type="ECO:0000313" key="8">
    <source>
        <dbReference type="EMBL" id="NIR74191.1"/>
    </source>
</evidence>
<keyword evidence="2 6" id="KW-0349">Heme</keyword>
<keyword evidence="6" id="KW-1133">Transmembrane helix</keyword>
<feature type="transmembrane region" description="Helical" evidence="6">
    <location>
        <begin position="120"/>
        <end position="141"/>
    </location>
</feature>
<keyword evidence="6" id="KW-0812">Transmembrane</keyword>
<comment type="caution">
    <text evidence="8">The sequence shown here is derived from an EMBL/GenBank/DDBJ whole genome shotgun (WGS) entry which is preliminary data.</text>
</comment>
<comment type="function">
    <text evidence="6">Possible subunit of a heme lyase.</text>
</comment>
<dbReference type="InterPro" id="IPR051263">
    <property type="entry name" value="C-type_cytochrome_biogenesis"/>
</dbReference>
<feature type="domain" description="CcmH/CycL/Ccl2/NrfF N-terminal" evidence="7">
    <location>
        <begin position="41"/>
        <end position="152"/>
    </location>
</feature>
<dbReference type="Gene3D" id="1.10.8.640">
    <property type="entry name" value="Cytochrome C biogenesis protein"/>
    <property type="match status" value="1"/>
</dbReference>